<dbReference type="VEuPathDB" id="FungiDB:JI435_033650"/>
<organism evidence="2 3">
    <name type="scientific">Phaeosphaeria nodorum (strain SN15 / ATCC MYA-4574 / FGSC 10173)</name>
    <name type="common">Glume blotch fungus</name>
    <name type="synonym">Parastagonospora nodorum</name>
    <dbReference type="NCBI Taxonomy" id="321614"/>
    <lineage>
        <taxon>Eukaryota</taxon>
        <taxon>Fungi</taxon>
        <taxon>Dikarya</taxon>
        <taxon>Ascomycota</taxon>
        <taxon>Pezizomycotina</taxon>
        <taxon>Dothideomycetes</taxon>
        <taxon>Pleosporomycetidae</taxon>
        <taxon>Pleosporales</taxon>
        <taxon>Pleosporineae</taxon>
        <taxon>Phaeosphaeriaceae</taxon>
        <taxon>Parastagonospora</taxon>
    </lineage>
</organism>
<feature type="region of interest" description="Disordered" evidence="1">
    <location>
        <begin position="1"/>
        <end position="89"/>
    </location>
</feature>
<accession>A0A7U2EUN4</accession>
<dbReference type="AlphaFoldDB" id="A0A7U2EUN4"/>
<keyword evidence="3" id="KW-1185">Reference proteome</keyword>
<dbReference type="KEGG" id="pno:SNOG_03365"/>
<evidence type="ECO:0000256" key="1">
    <source>
        <dbReference type="SAM" id="MobiDB-lite"/>
    </source>
</evidence>
<dbReference type="RefSeq" id="XP_001793933.1">
    <property type="nucleotide sequence ID" value="XM_001793881.1"/>
</dbReference>
<dbReference type="Proteomes" id="UP000663193">
    <property type="component" value="Chromosome 3"/>
</dbReference>
<evidence type="ECO:0000313" key="2">
    <source>
        <dbReference type="EMBL" id="QRC93126.1"/>
    </source>
</evidence>
<feature type="compositionally biased region" description="Polar residues" evidence="1">
    <location>
        <begin position="1"/>
        <end position="13"/>
    </location>
</feature>
<reference evidence="3" key="1">
    <citation type="journal article" date="2021" name="BMC Genomics">
        <title>Chromosome-level genome assembly and manually-curated proteome of model necrotroph Parastagonospora nodorum Sn15 reveals a genome-wide trove of candidate effector homologs, and redundancy of virulence-related functions within an accessory chromosome.</title>
        <authorList>
            <person name="Bertazzoni S."/>
            <person name="Jones D.A.B."/>
            <person name="Phan H.T."/>
            <person name="Tan K.-C."/>
            <person name="Hane J.K."/>
        </authorList>
    </citation>
    <scope>NUCLEOTIDE SEQUENCE [LARGE SCALE GENOMIC DNA]</scope>
    <source>
        <strain evidence="3">SN15 / ATCC MYA-4574 / FGSC 10173)</strain>
    </source>
</reference>
<feature type="compositionally biased region" description="Low complexity" evidence="1">
    <location>
        <begin position="46"/>
        <end position="61"/>
    </location>
</feature>
<name>A0A7U2EUN4_PHANO</name>
<evidence type="ECO:0000313" key="3">
    <source>
        <dbReference type="Proteomes" id="UP000663193"/>
    </source>
</evidence>
<feature type="compositionally biased region" description="Low complexity" evidence="1">
    <location>
        <begin position="23"/>
        <end position="39"/>
    </location>
</feature>
<feature type="compositionally biased region" description="Basic and acidic residues" evidence="1">
    <location>
        <begin position="70"/>
        <end position="89"/>
    </location>
</feature>
<proteinExistence type="predicted"/>
<dbReference type="EMBL" id="CP069025">
    <property type="protein sequence ID" value="QRC93126.1"/>
    <property type="molecule type" value="Genomic_DNA"/>
</dbReference>
<sequence>MSSRPSNSQSFASIFSREAPNLSMPQTSKPSPTSTSTPHTAPPAYSPSETSSIKSSSTTKTLVGKIFHRKSSDESTHRDKKAAVDEKVARDEAKHAARAHYFATL</sequence>
<protein>
    <submittedName>
        <fullName evidence="2">Uncharacterized protein</fullName>
    </submittedName>
</protein>
<gene>
    <name evidence="2" type="ORF">JI435_033650</name>
</gene>